<dbReference type="InterPro" id="IPR045851">
    <property type="entry name" value="AMP-bd_C_sf"/>
</dbReference>
<evidence type="ECO:0000256" key="9">
    <source>
        <dbReference type="PIRNR" id="PIRNR004862"/>
    </source>
</evidence>
<dbReference type="Pfam" id="PF01514">
    <property type="entry name" value="YscJ_FliF"/>
    <property type="match status" value="1"/>
</dbReference>
<comment type="similarity">
    <text evidence="3 9">Belongs to the FliF family.</text>
</comment>
<dbReference type="PIRSF" id="PIRSF004862">
    <property type="entry name" value="FliF"/>
    <property type="match status" value="1"/>
</dbReference>
<keyword evidence="8 9" id="KW-0975">Bacterial flagellum</keyword>
<dbReference type="Proteomes" id="UP000033187">
    <property type="component" value="Chromosome 1"/>
</dbReference>
<evidence type="ECO:0000256" key="6">
    <source>
        <dbReference type="ARBA" id="ARBA00022989"/>
    </source>
</evidence>
<name>A0A0D6JKH4_9HYPH</name>
<proteinExistence type="inferred from homology"/>
<gene>
    <name evidence="14" type="primary">fliF</name>
    <name evidence="14" type="ORF">YBN1229_v1_3630</name>
</gene>
<evidence type="ECO:0000259" key="12">
    <source>
        <dbReference type="Pfam" id="PF01514"/>
    </source>
</evidence>
<keyword evidence="14" id="KW-0282">Flagellum</keyword>
<keyword evidence="15" id="KW-1185">Reference proteome</keyword>
<keyword evidence="5 11" id="KW-0812">Transmembrane</keyword>
<sequence length="542" mass="57857">MFARDQLMQLGQNLAGLGTKRLAMMSVVGILVVALVIGSAYYLSRPPKETLYTGLTQQDVARIGGALSDLNIPFDVNEQGGTVMVGYGEASRARMLLAEQGLPTASSGGYELFDQLGSMGLTSFMQEVTRVRALEGEMARTIQTMKGVKAARVHIVMADAGSFRRQSRPASASVVIRTDMPGEFPGAAAIRHLVAAAVPELNIDNVSILNTNGAVLAAAGDPNSQAPGKMLGLEQTVSERLQQNVSMTLAPYLGVGNFHVSVAANLNTDKRQTRETTYDPDRRVERSTHVIRRAESTENKTANGAVGVEQNIPEEEPTASGADRSASKDERREEVTNFEISSKTISTVSEGYRIDKLTVAVVVNREQLLDDGQVATPATLQPKLDEIERLVSAATGIDASRGDVVTVSAVDFQGQTAALSPMPDVGVVEHIMRNLGTLINGAAAVVIAWLLIWYGVRPMATAMREVAEANALEGGNLVGAAAGIGSLEAADELEALTSADSAIVEDYQRRNENSPQARLQRIIDMDETQAAAVLKQWMHDGS</sequence>
<evidence type="ECO:0000256" key="1">
    <source>
        <dbReference type="ARBA" id="ARBA00004117"/>
    </source>
</evidence>
<dbReference type="KEGG" id="fiy:BN1229_v1_3630"/>
<dbReference type="EMBL" id="LN829119">
    <property type="protein sequence ID" value="CPR22197.1"/>
    <property type="molecule type" value="Genomic_DNA"/>
</dbReference>
<evidence type="ECO:0000256" key="4">
    <source>
        <dbReference type="ARBA" id="ARBA00022475"/>
    </source>
</evidence>
<evidence type="ECO:0000256" key="5">
    <source>
        <dbReference type="ARBA" id="ARBA00022692"/>
    </source>
</evidence>
<dbReference type="PANTHER" id="PTHR30046">
    <property type="entry name" value="FLAGELLAR M-RING PROTEIN"/>
    <property type="match status" value="1"/>
</dbReference>
<keyword evidence="7 11" id="KW-0472">Membrane</keyword>
<protein>
    <recommendedName>
        <fullName evidence="9">Flagellar M-ring protein</fullName>
    </recommendedName>
</protein>
<dbReference type="OrthoDB" id="9807026at2"/>
<feature type="transmembrane region" description="Helical" evidence="11">
    <location>
        <begin position="438"/>
        <end position="456"/>
    </location>
</feature>
<evidence type="ECO:0000256" key="2">
    <source>
        <dbReference type="ARBA" id="ARBA00004651"/>
    </source>
</evidence>
<keyword evidence="6 11" id="KW-1133">Transmembrane helix</keyword>
<feature type="domain" description="Flagellar M-ring N-terminal" evidence="12">
    <location>
        <begin position="44"/>
        <end position="217"/>
    </location>
</feature>
<keyword evidence="14" id="KW-0966">Cell projection</keyword>
<dbReference type="InterPro" id="IPR006182">
    <property type="entry name" value="FliF_N_dom"/>
</dbReference>
<dbReference type="PRINTS" id="PR01009">
    <property type="entry name" value="FLGMRINGFLIF"/>
</dbReference>
<feature type="domain" description="Flagellar M-ring C-terminal" evidence="13">
    <location>
        <begin position="249"/>
        <end position="412"/>
    </location>
</feature>
<feature type="region of interest" description="Disordered" evidence="10">
    <location>
        <begin position="293"/>
        <end position="335"/>
    </location>
</feature>
<feature type="transmembrane region" description="Helical" evidence="11">
    <location>
        <begin position="21"/>
        <end position="43"/>
    </location>
</feature>
<dbReference type="Pfam" id="PF08345">
    <property type="entry name" value="YscJ_FliF_C"/>
    <property type="match status" value="1"/>
</dbReference>
<evidence type="ECO:0000256" key="7">
    <source>
        <dbReference type="ARBA" id="ARBA00023136"/>
    </source>
</evidence>
<evidence type="ECO:0000313" key="14">
    <source>
        <dbReference type="EMBL" id="CPR22197.1"/>
    </source>
</evidence>
<evidence type="ECO:0000259" key="13">
    <source>
        <dbReference type="Pfam" id="PF08345"/>
    </source>
</evidence>
<dbReference type="InterPro" id="IPR013556">
    <property type="entry name" value="Flag_M-ring_C"/>
</dbReference>
<dbReference type="PANTHER" id="PTHR30046:SF0">
    <property type="entry name" value="FLAGELLAR M-RING PROTEIN"/>
    <property type="match status" value="1"/>
</dbReference>
<reference evidence="15" key="1">
    <citation type="submission" date="2015-02" db="EMBL/GenBank/DDBJ databases">
        <authorList>
            <person name="Chooi Y.-H."/>
        </authorList>
    </citation>
    <scope>NUCLEOTIDE SEQUENCE [LARGE SCALE GENOMIC DNA]</scope>
    <source>
        <strain evidence="15">strain Y</strain>
    </source>
</reference>
<dbReference type="GO" id="GO:0003774">
    <property type="term" value="F:cytoskeletal motor activity"/>
    <property type="evidence" value="ECO:0007669"/>
    <property type="project" value="InterPro"/>
</dbReference>
<comment type="subcellular location">
    <subcellularLocation>
        <location evidence="1 9">Bacterial flagellum basal body</location>
    </subcellularLocation>
    <subcellularLocation>
        <location evidence="2">Cell membrane</location>
        <topology evidence="2">Multi-pass membrane protein</topology>
    </subcellularLocation>
</comment>
<accession>A0A0D6JKH4</accession>
<evidence type="ECO:0000313" key="15">
    <source>
        <dbReference type="Proteomes" id="UP000033187"/>
    </source>
</evidence>
<dbReference type="KEGG" id="fil:BN1229_v1_3637"/>
<dbReference type="RefSeq" id="WP_046479323.1">
    <property type="nucleotide sequence ID" value="NZ_LN829118.1"/>
</dbReference>
<dbReference type="Gene3D" id="3.30.300.30">
    <property type="match status" value="1"/>
</dbReference>
<evidence type="ECO:0000256" key="10">
    <source>
        <dbReference type="SAM" id="MobiDB-lite"/>
    </source>
</evidence>
<evidence type="ECO:0000256" key="3">
    <source>
        <dbReference type="ARBA" id="ARBA00007971"/>
    </source>
</evidence>
<dbReference type="NCBIfam" id="TIGR00206">
    <property type="entry name" value="fliF"/>
    <property type="match status" value="1"/>
</dbReference>
<feature type="compositionally biased region" description="Basic and acidic residues" evidence="10">
    <location>
        <begin position="325"/>
        <end position="335"/>
    </location>
</feature>
<keyword evidence="14" id="KW-0969">Cilium</keyword>
<keyword evidence="4" id="KW-1003">Cell membrane</keyword>
<dbReference type="GO" id="GO:0071973">
    <property type="term" value="P:bacterial-type flagellum-dependent cell motility"/>
    <property type="evidence" value="ECO:0007669"/>
    <property type="project" value="InterPro"/>
</dbReference>
<comment type="function">
    <text evidence="9">The M ring may be actively involved in energy transduction.</text>
</comment>
<dbReference type="AlphaFoldDB" id="A0A0D6JKH4"/>
<dbReference type="GO" id="GO:0009431">
    <property type="term" value="C:bacterial-type flagellum basal body, MS ring"/>
    <property type="evidence" value="ECO:0007669"/>
    <property type="project" value="InterPro"/>
</dbReference>
<dbReference type="GO" id="GO:0005886">
    <property type="term" value="C:plasma membrane"/>
    <property type="evidence" value="ECO:0007669"/>
    <property type="project" value="UniProtKB-SubCell"/>
</dbReference>
<dbReference type="InterPro" id="IPR043427">
    <property type="entry name" value="YscJ/FliF"/>
</dbReference>
<organism evidence="14 15">
    <name type="scientific">Candidatus Filomicrobium marinum</name>
    <dbReference type="NCBI Taxonomy" id="1608628"/>
    <lineage>
        <taxon>Bacteria</taxon>
        <taxon>Pseudomonadati</taxon>
        <taxon>Pseudomonadota</taxon>
        <taxon>Alphaproteobacteria</taxon>
        <taxon>Hyphomicrobiales</taxon>
        <taxon>Hyphomicrobiaceae</taxon>
        <taxon>Filomicrobium</taxon>
    </lineage>
</organism>
<evidence type="ECO:0000256" key="11">
    <source>
        <dbReference type="SAM" id="Phobius"/>
    </source>
</evidence>
<evidence type="ECO:0000256" key="8">
    <source>
        <dbReference type="ARBA" id="ARBA00023143"/>
    </source>
</evidence>
<dbReference type="InterPro" id="IPR000067">
    <property type="entry name" value="FlgMring_FliF"/>
</dbReference>